<dbReference type="GO" id="GO:0016989">
    <property type="term" value="F:sigma factor antagonist activity"/>
    <property type="evidence" value="ECO:0007669"/>
    <property type="project" value="TreeGrafter"/>
</dbReference>
<dbReference type="EMBL" id="QUNF01000002">
    <property type="protein sequence ID" value="REG92876.1"/>
    <property type="molecule type" value="Genomic_DNA"/>
</dbReference>
<proteinExistence type="predicted"/>
<accession>A0A3E0E7A4</accession>
<keyword evidence="1" id="KW-0472">Membrane</keyword>
<protein>
    <submittedName>
        <fullName evidence="4">FecR family protein</fullName>
    </submittedName>
</protein>
<sequence length="349" mass="40747">MFQDKDHIKFKDYQLEDFLTDEFFIQWVKNPNENTTHFWEKWIEANAQKKEIVMQAATFIRSIDYQEKHLMKNEIYLEVFEKIIRVDLKEVSQKKNSIIPFHWKSILSLRNIAAILILTFCSWIFYSLAFKRSIVKEDPIEWITKVNRAGIKTVLTLEDGSRIHLNSSSKITYPNRFSDTIRSVLLEGEAFFDVAEESRPFVVDLGKAQIEVLGTTFNAKKSSENKLEVALVSGKVKVNDRKGNQVMLMPSEMLTIQADGEFHKSKFDSLEIIGWKDKILVFRDDDFITVKSKIENWYDVEVKLSGKLSTTWAYTGNFHDESLRNVLEGIKQTSKIKYKINGKKVELYN</sequence>
<dbReference type="PANTHER" id="PTHR30273:SF2">
    <property type="entry name" value="PROTEIN FECR"/>
    <property type="match status" value="1"/>
</dbReference>
<dbReference type="RefSeq" id="WP_240510808.1">
    <property type="nucleotide sequence ID" value="NZ_MSSW01000003.1"/>
</dbReference>
<feature type="transmembrane region" description="Helical" evidence="1">
    <location>
        <begin position="112"/>
        <end position="130"/>
    </location>
</feature>
<keyword evidence="1" id="KW-0812">Transmembrane</keyword>
<evidence type="ECO:0000259" key="3">
    <source>
        <dbReference type="Pfam" id="PF16344"/>
    </source>
</evidence>
<comment type="caution">
    <text evidence="4">The sequence shown here is derived from an EMBL/GenBank/DDBJ whole genome shotgun (WGS) entry which is preliminary data.</text>
</comment>
<dbReference type="AlphaFoldDB" id="A0A3E0E7A4"/>
<dbReference type="InterPro" id="IPR012373">
    <property type="entry name" value="Ferrdict_sens_TM"/>
</dbReference>
<gene>
    <name evidence="4" type="ORF">C8N25_102280</name>
</gene>
<dbReference type="PANTHER" id="PTHR30273">
    <property type="entry name" value="PERIPLASMIC SIGNAL SENSOR AND SIGMA FACTOR ACTIVATOR FECR-RELATED"/>
    <property type="match status" value="1"/>
</dbReference>
<dbReference type="Gene3D" id="2.60.120.1440">
    <property type="match status" value="1"/>
</dbReference>
<organism evidence="4 5">
    <name type="scientific">Algoriphagus antarcticus</name>
    <dbReference type="NCBI Taxonomy" id="238540"/>
    <lineage>
        <taxon>Bacteria</taxon>
        <taxon>Pseudomonadati</taxon>
        <taxon>Bacteroidota</taxon>
        <taxon>Cytophagia</taxon>
        <taxon>Cytophagales</taxon>
        <taxon>Cyclobacteriaceae</taxon>
        <taxon>Algoriphagus</taxon>
    </lineage>
</organism>
<dbReference type="Pfam" id="PF16344">
    <property type="entry name" value="FecR_C"/>
    <property type="match status" value="1"/>
</dbReference>
<keyword evidence="1" id="KW-1133">Transmembrane helix</keyword>
<evidence type="ECO:0000256" key="1">
    <source>
        <dbReference type="SAM" id="Phobius"/>
    </source>
</evidence>
<evidence type="ECO:0000313" key="5">
    <source>
        <dbReference type="Proteomes" id="UP000256405"/>
    </source>
</evidence>
<dbReference type="InterPro" id="IPR006860">
    <property type="entry name" value="FecR"/>
</dbReference>
<dbReference type="InterPro" id="IPR032508">
    <property type="entry name" value="FecR_C"/>
</dbReference>
<evidence type="ECO:0000313" key="4">
    <source>
        <dbReference type="EMBL" id="REG92876.1"/>
    </source>
</evidence>
<evidence type="ECO:0000259" key="2">
    <source>
        <dbReference type="Pfam" id="PF04773"/>
    </source>
</evidence>
<name>A0A3E0E7A4_9BACT</name>
<reference evidence="4 5" key="1">
    <citation type="submission" date="2018-08" db="EMBL/GenBank/DDBJ databases">
        <title>Genomic Encyclopedia of Archaeal and Bacterial Type Strains, Phase II (KMG-II): from individual species to whole genera.</title>
        <authorList>
            <person name="Goeker M."/>
        </authorList>
    </citation>
    <scope>NUCLEOTIDE SEQUENCE [LARGE SCALE GENOMIC DNA]</scope>
    <source>
        <strain evidence="4 5">DSM 15986</strain>
    </source>
</reference>
<dbReference type="Pfam" id="PF04773">
    <property type="entry name" value="FecR"/>
    <property type="match status" value="1"/>
</dbReference>
<feature type="domain" description="Protein FecR C-terminal" evidence="3">
    <location>
        <begin position="280"/>
        <end position="345"/>
    </location>
</feature>
<feature type="domain" description="FecR protein" evidence="2">
    <location>
        <begin position="152"/>
        <end position="237"/>
    </location>
</feature>
<dbReference type="Proteomes" id="UP000256405">
    <property type="component" value="Unassembled WGS sequence"/>
</dbReference>
<keyword evidence="5" id="KW-1185">Reference proteome</keyword>
<dbReference type="PIRSF" id="PIRSF018266">
    <property type="entry name" value="FecR"/>
    <property type="match status" value="1"/>
</dbReference>
<dbReference type="Gene3D" id="3.55.50.30">
    <property type="match status" value="1"/>
</dbReference>